<keyword evidence="5 12" id="KW-0812">Transmembrane</keyword>
<dbReference type="GO" id="GO:0016020">
    <property type="term" value="C:membrane"/>
    <property type="evidence" value="ECO:0007669"/>
    <property type="project" value="UniProtKB-SubCell"/>
</dbReference>
<evidence type="ECO:0000256" key="11">
    <source>
        <dbReference type="PIRSR" id="PIRSR000178-1"/>
    </source>
</evidence>
<reference evidence="13" key="2">
    <citation type="submission" date="2021-08" db="EMBL/GenBank/DDBJ databases">
        <authorList>
            <person name="Dalcin Martins P."/>
        </authorList>
    </citation>
    <scope>NUCLEOTIDE SEQUENCE</scope>
    <source>
        <strain evidence="13">MAG_39</strain>
    </source>
</reference>
<dbReference type="Pfam" id="PF01127">
    <property type="entry name" value="Sdh_cyt"/>
    <property type="match status" value="1"/>
</dbReference>
<dbReference type="Gene3D" id="1.20.1300.10">
    <property type="entry name" value="Fumarate reductase/succinate dehydrogenase, transmembrane subunit"/>
    <property type="match status" value="1"/>
</dbReference>
<protein>
    <recommendedName>
        <fullName evidence="3">Succinate dehydrogenase cytochrome b556 subunit</fullName>
    </recommendedName>
</protein>
<evidence type="ECO:0000256" key="7">
    <source>
        <dbReference type="ARBA" id="ARBA00022989"/>
    </source>
</evidence>
<keyword evidence="4 11" id="KW-0349">Heme</keyword>
<dbReference type="PANTHER" id="PTHR41910:SF1">
    <property type="entry name" value="SUCCINATE DEHYDROGENASE HYDROPHOBIC MEMBRANE ANCHOR SUBUNIT"/>
    <property type="match status" value="1"/>
</dbReference>
<evidence type="ECO:0000256" key="1">
    <source>
        <dbReference type="ARBA" id="ARBA00004370"/>
    </source>
</evidence>
<dbReference type="Proteomes" id="UP000705867">
    <property type="component" value="Unassembled WGS sequence"/>
</dbReference>
<comment type="cofactor">
    <cofactor evidence="11">
        <name>heme</name>
        <dbReference type="ChEBI" id="CHEBI:30413"/>
    </cofactor>
    <text evidence="11">The heme is bound between the two transmembrane subunits.</text>
</comment>
<evidence type="ECO:0000256" key="6">
    <source>
        <dbReference type="ARBA" id="ARBA00022723"/>
    </source>
</evidence>
<dbReference type="PIRSF" id="PIRSF000178">
    <property type="entry name" value="SDH_cyt_b560"/>
    <property type="match status" value="1"/>
</dbReference>
<evidence type="ECO:0000256" key="3">
    <source>
        <dbReference type="ARBA" id="ARBA00020076"/>
    </source>
</evidence>
<sequence length="114" mass="12622">MRYKLRTGSLAWLIHRVTGVALTLYVFLHLYVLSHLRDPEEYEKLMAMMKNPLVKLSEVGLLALVTAHALNGVRVTLLELGLSTRLQKPLFWTAVAVGIVICLAGARVFLGGGH</sequence>
<dbReference type="GO" id="GO:0046872">
    <property type="term" value="F:metal ion binding"/>
    <property type="evidence" value="ECO:0007669"/>
    <property type="project" value="UniProtKB-KW"/>
</dbReference>
<feature type="transmembrane region" description="Helical" evidence="12">
    <location>
        <begin position="90"/>
        <end position="110"/>
    </location>
</feature>
<comment type="subcellular location">
    <subcellularLocation>
        <location evidence="1">Membrane</location>
    </subcellularLocation>
</comment>
<accession>A0A953LWH0</accession>
<organism evidence="13 14">
    <name type="scientific">Candidatus Nitrobium versatile</name>
    <dbReference type="NCBI Taxonomy" id="2884831"/>
    <lineage>
        <taxon>Bacteria</taxon>
        <taxon>Pseudomonadati</taxon>
        <taxon>Nitrospirota</taxon>
        <taxon>Nitrospiria</taxon>
        <taxon>Nitrospirales</taxon>
        <taxon>Nitrospiraceae</taxon>
        <taxon>Candidatus Nitrobium</taxon>
    </lineage>
</organism>
<evidence type="ECO:0000313" key="13">
    <source>
        <dbReference type="EMBL" id="MBZ0155926.1"/>
    </source>
</evidence>
<feature type="binding site" description="axial binding residue" evidence="11">
    <location>
        <position position="68"/>
    </location>
    <ligand>
        <name>heme</name>
        <dbReference type="ChEBI" id="CHEBI:30413"/>
        <note>ligand shared with second transmembrane subunit</note>
    </ligand>
    <ligandPart>
        <name>Fe</name>
        <dbReference type="ChEBI" id="CHEBI:18248"/>
    </ligandPart>
</feature>
<feature type="transmembrane region" description="Helical" evidence="12">
    <location>
        <begin position="12"/>
        <end position="32"/>
    </location>
</feature>
<keyword evidence="7 12" id="KW-1133">Transmembrane helix</keyword>
<dbReference type="GO" id="GO:0009055">
    <property type="term" value="F:electron transfer activity"/>
    <property type="evidence" value="ECO:0007669"/>
    <property type="project" value="InterPro"/>
</dbReference>
<dbReference type="AlphaFoldDB" id="A0A953LWH0"/>
<keyword evidence="6 11" id="KW-0479">Metal-binding</keyword>
<evidence type="ECO:0000256" key="2">
    <source>
        <dbReference type="ARBA" id="ARBA00007244"/>
    </source>
</evidence>
<keyword evidence="9 12" id="KW-0472">Membrane</keyword>
<comment type="caution">
    <text evidence="13">The sequence shown here is derived from an EMBL/GenBank/DDBJ whole genome shotgun (WGS) entry which is preliminary data.</text>
</comment>
<evidence type="ECO:0000256" key="8">
    <source>
        <dbReference type="ARBA" id="ARBA00023004"/>
    </source>
</evidence>
<dbReference type="PANTHER" id="PTHR41910">
    <property type="entry name" value="SUCCINATE DEHYDROGENASE 2 MEMBRANE SUBUNIT SDHC"/>
    <property type="match status" value="1"/>
</dbReference>
<dbReference type="InterPro" id="IPR034804">
    <property type="entry name" value="SQR/QFR_C/D"/>
</dbReference>
<gene>
    <name evidence="13" type="primary">sdhC</name>
    <name evidence="13" type="ORF">K8I29_06890</name>
</gene>
<dbReference type="InterPro" id="IPR000701">
    <property type="entry name" value="SuccDH_FuR_B_TM-su"/>
</dbReference>
<keyword evidence="8 11" id="KW-0408">Iron</keyword>
<name>A0A953LWH0_9BACT</name>
<dbReference type="NCBIfam" id="TIGR02970">
    <property type="entry name" value="succ_dehyd_cytB"/>
    <property type="match status" value="1"/>
</dbReference>
<dbReference type="InterPro" id="IPR039023">
    <property type="entry name" value="SdhC_prok"/>
</dbReference>
<evidence type="ECO:0000256" key="5">
    <source>
        <dbReference type="ARBA" id="ARBA00022692"/>
    </source>
</evidence>
<evidence type="ECO:0000256" key="9">
    <source>
        <dbReference type="ARBA" id="ARBA00023136"/>
    </source>
</evidence>
<evidence type="ECO:0000256" key="4">
    <source>
        <dbReference type="ARBA" id="ARBA00022617"/>
    </source>
</evidence>
<evidence type="ECO:0000313" key="14">
    <source>
        <dbReference type="Proteomes" id="UP000705867"/>
    </source>
</evidence>
<dbReference type="SUPFAM" id="SSF81343">
    <property type="entry name" value="Fumarate reductase respiratory complex transmembrane subunits"/>
    <property type="match status" value="1"/>
</dbReference>
<dbReference type="InterPro" id="IPR014314">
    <property type="entry name" value="Succ_DH_cytb556"/>
</dbReference>
<dbReference type="EMBL" id="JAIOIV010000055">
    <property type="protein sequence ID" value="MBZ0155926.1"/>
    <property type="molecule type" value="Genomic_DNA"/>
</dbReference>
<dbReference type="GO" id="GO:0006099">
    <property type="term" value="P:tricarboxylic acid cycle"/>
    <property type="evidence" value="ECO:0007669"/>
    <property type="project" value="InterPro"/>
</dbReference>
<reference evidence="13" key="1">
    <citation type="journal article" date="2021" name="bioRxiv">
        <title>Unraveling nitrogen, sulfur and carbon metabolic pathways and microbial community transcriptional responses to substrate deprivation and toxicity stresses in a bioreactor mimicking anoxic brackish coastal sediment conditions.</title>
        <authorList>
            <person name="Martins P.D."/>
            <person name="Echeveste M.J."/>
            <person name="Arshad A."/>
            <person name="Kurth J."/>
            <person name="Ouboter H."/>
            <person name="Jetten M.S.M."/>
            <person name="Welte C.U."/>
        </authorList>
    </citation>
    <scope>NUCLEOTIDE SEQUENCE</scope>
    <source>
        <strain evidence="13">MAG_39</strain>
    </source>
</reference>
<comment type="subunit">
    <text evidence="10">Part of an enzyme complex containing four subunits: a flavoprotein, an iron-sulfur protein, plus two membrane-anchoring proteins, SdhC and SdhD. The complex can form homotrimers.</text>
</comment>
<evidence type="ECO:0000256" key="12">
    <source>
        <dbReference type="SAM" id="Phobius"/>
    </source>
</evidence>
<proteinExistence type="inferred from homology"/>
<evidence type="ECO:0000256" key="10">
    <source>
        <dbReference type="ARBA" id="ARBA00025912"/>
    </source>
</evidence>
<comment type="similarity">
    <text evidence="2">Belongs to the cytochrome b560 family.</text>
</comment>